<protein>
    <recommendedName>
        <fullName evidence="1">Phage ABA sandwich domain-containing protein</fullName>
    </recommendedName>
</protein>
<dbReference type="InterPro" id="IPR041270">
    <property type="entry name" value="Phage_ABA_S"/>
</dbReference>
<dbReference type="EMBL" id="LAZR01070240">
    <property type="protein sequence ID" value="KKK43571.1"/>
    <property type="molecule type" value="Genomic_DNA"/>
</dbReference>
<dbReference type="Pfam" id="PF18066">
    <property type="entry name" value="Phage_ABA_S"/>
    <property type="match status" value="1"/>
</dbReference>
<proteinExistence type="predicted"/>
<organism evidence="2">
    <name type="scientific">marine sediment metagenome</name>
    <dbReference type="NCBI Taxonomy" id="412755"/>
    <lineage>
        <taxon>unclassified sequences</taxon>
        <taxon>metagenomes</taxon>
        <taxon>ecological metagenomes</taxon>
    </lineage>
</organism>
<comment type="caution">
    <text evidence="2">The sequence shown here is derived from an EMBL/GenBank/DDBJ whole genome shotgun (WGS) entry which is preliminary data.</text>
</comment>
<accession>A0A0F8Y5P6</accession>
<dbReference type="InterPro" id="IPR028985">
    <property type="entry name" value="Bacillus_phage_prot-like"/>
</dbReference>
<evidence type="ECO:0000259" key="1">
    <source>
        <dbReference type="Pfam" id="PF18066"/>
    </source>
</evidence>
<sequence length="119" mass="13249">MDTSTMTDAELDIAVATDVMKWAKDEPWLGHERPYVGIFPDGAFNVYTPESNHWSPATDMAHAWEVWEELERQGMRPGIYTRGTNGYRVHADAGGNFWADADTACRAICLAALAAQEKT</sequence>
<reference evidence="2" key="1">
    <citation type="journal article" date="2015" name="Nature">
        <title>Complex archaea that bridge the gap between prokaryotes and eukaryotes.</title>
        <authorList>
            <person name="Spang A."/>
            <person name="Saw J.H."/>
            <person name="Jorgensen S.L."/>
            <person name="Zaremba-Niedzwiedzka K."/>
            <person name="Martijn J."/>
            <person name="Lind A.E."/>
            <person name="van Eijk R."/>
            <person name="Schleper C."/>
            <person name="Guy L."/>
            <person name="Ettema T.J."/>
        </authorList>
    </citation>
    <scope>NUCLEOTIDE SEQUENCE</scope>
</reference>
<dbReference type="AlphaFoldDB" id="A0A0F8Y5P6"/>
<feature type="domain" description="Phage ABA sandwich" evidence="1">
    <location>
        <begin position="15"/>
        <end position="113"/>
    </location>
</feature>
<dbReference type="Gene3D" id="3.30.2120.10">
    <property type="entry name" value="Bacillus phage protein-like"/>
    <property type="match status" value="1"/>
</dbReference>
<evidence type="ECO:0000313" key="2">
    <source>
        <dbReference type="EMBL" id="KKK43571.1"/>
    </source>
</evidence>
<gene>
    <name evidence="2" type="ORF">LCGC14_3168210</name>
</gene>
<name>A0A0F8Y5P6_9ZZZZ</name>